<feature type="domain" description="DUF1540" evidence="1">
    <location>
        <begin position="5"/>
        <end position="42"/>
    </location>
</feature>
<dbReference type="InterPro" id="IPR011437">
    <property type="entry name" value="DUF1540"/>
</dbReference>
<keyword evidence="3" id="KW-1185">Reference proteome</keyword>
<evidence type="ECO:0000259" key="1">
    <source>
        <dbReference type="Pfam" id="PF07561"/>
    </source>
</evidence>
<feature type="domain" description="DUF1540" evidence="1">
    <location>
        <begin position="65"/>
        <end position="105"/>
    </location>
</feature>
<dbReference type="AlphaFoldDB" id="A0A926HRN5"/>
<proteinExistence type="predicted"/>
<dbReference type="Pfam" id="PF07561">
    <property type="entry name" value="DUF1540"/>
    <property type="match status" value="2"/>
</dbReference>
<dbReference type="Proteomes" id="UP000651482">
    <property type="component" value="Unassembled WGS sequence"/>
</dbReference>
<dbReference type="RefSeq" id="WP_249318248.1">
    <property type="nucleotide sequence ID" value="NZ_JACRSN010000003.1"/>
</dbReference>
<comment type="caution">
    <text evidence="2">The sequence shown here is derived from an EMBL/GenBank/DDBJ whole genome shotgun (WGS) entry which is preliminary data.</text>
</comment>
<dbReference type="EMBL" id="JACRSN010000003">
    <property type="protein sequence ID" value="MBC8532970.1"/>
    <property type="molecule type" value="Genomic_DNA"/>
</dbReference>
<sequence>MSNLECNVSTCAYHANNQCCKPGIHVSGHQARTSEDTCCASYAERNSAAANNAVQYEQPDRSSEISCDACNCKYNAEGQCKADCVCVSCCCNDPKTESETECSTFCCCAK</sequence>
<evidence type="ECO:0000313" key="2">
    <source>
        <dbReference type="EMBL" id="MBC8532970.1"/>
    </source>
</evidence>
<organism evidence="2 3">
    <name type="scientific">Yeguia hominis</name>
    <dbReference type="NCBI Taxonomy" id="2763662"/>
    <lineage>
        <taxon>Bacteria</taxon>
        <taxon>Bacillati</taxon>
        <taxon>Bacillota</taxon>
        <taxon>Clostridia</taxon>
        <taxon>Eubacteriales</taxon>
        <taxon>Yeguiaceae</taxon>
        <taxon>Yeguia</taxon>
    </lineage>
</organism>
<protein>
    <submittedName>
        <fullName evidence="2">DUF1540 domain-containing protein</fullName>
    </submittedName>
</protein>
<evidence type="ECO:0000313" key="3">
    <source>
        <dbReference type="Proteomes" id="UP000651482"/>
    </source>
</evidence>
<reference evidence="2" key="1">
    <citation type="submission" date="2020-08" db="EMBL/GenBank/DDBJ databases">
        <title>Genome public.</title>
        <authorList>
            <person name="Liu C."/>
            <person name="Sun Q."/>
        </authorList>
    </citation>
    <scope>NUCLEOTIDE SEQUENCE</scope>
    <source>
        <strain evidence="2">NSJ-40</strain>
    </source>
</reference>
<name>A0A926HRN5_9FIRM</name>
<accession>A0A926HRN5</accession>
<gene>
    <name evidence="2" type="ORF">IAG03_02930</name>
</gene>